<reference evidence="2" key="1">
    <citation type="submission" date="2016-11" db="EMBL/GenBank/DDBJ databases">
        <authorList>
            <person name="Varghese N."/>
            <person name="Submissions S."/>
        </authorList>
    </citation>
    <scope>NUCLEOTIDE SEQUENCE [LARGE SCALE GENOMIC DNA]</scope>
    <source>
        <strain evidence="2">DSM 21120</strain>
    </source>
</reference>
<proteinExistence type="predicted"/>
<accession>A0A1M5SEF1</accession>
<dbReference type="AlphaFoldDB" id="A0A1M5SEF1"/>
<evidence type="ECO:0000313" key="1">
    <source>
        <dbReference type="EMBL" id="SHH36815.1"/>
    </source>
</evidence>
<organism evidence="1 2">
    <name type="scientific">Anaerosphaera aminiphila DSM 21120</name>
    <dbReference type="NCBI Taxonomy" id="1120995"/>
    <lineage>
        <taxon>Bacteria</taxon>
        <taxon>Bacillati</taxon>
        <taxon>Bacillota</taxon>
        <taxon>Tissierellia</taxon>
        <taxon>Tissierellales</taxon>
        <taxon>Peptoniphilaceae</taxon>
        <taxon>Anaerosphaera</taxon>
    </lineage>
</organism>
<sequence length="148" mass="17235">MVHISRRRRSKKSTSQNKLFIIAFFVLLLVLSYNLISSRNKVVDLNIKNTSYVELIRFENNTMTTIKDEAKLKDIIFKINSLKGEEVTTEVESGGAIDFINVYDNKFKKTEIARSGNFIKVSDKWYKLDNGSSNIFENIFKEYNKTNF</sequence>
<dbReference type="Proteomes" id="UP000184032">
    <property type="component" value="Unassembled WGS sequence"/>
</dbReference>
<dbReference type="RefSeq" id="WP_234945640.1">
    <property type="nucleotide sequence ID" value="NZ_FQXI01000007.1"/>
</dbReference>
<keyword evidence="2" id="KW-1185">Reference proteome</keyword>
<dbReference type="EMBL" id="FQXI01000007">
    <property type="protein sequence ID" value="SHH36815.1"/>
    <property type="molecule type" value="Genomic_DNA"/>
</dbReference>
<gene>
    <name evidence="1" type="ORF">SAMN02745245_01164</name>
</gene>
<protein>
    <submittedName>
        <fullName evidence="1">Uncharacterized protein</fullName>
    </submittedName>
</protein>
<dbReference type="STRING" id="1120995.SAMN02745245_01164"/>
<name>A0A1M5SEF1_9FIRM</name>
<evidence type="ECO:0000313" key="2">
    <source>
        <dbReference type="Proteomes" id="UP000184032"/>
    </source>
</evidence>